<dbReference type="AlphaFoldDB" id="A0A1H7KV78"/>
<dbReference type="Proteomes" id="UP000183015">
    <property type="component" value="Unassembled WGS sequence"/>
</dbReference>
<dbReference type="PIRSF" id="PIRSF006910">
    <property type="entry name" value="NA_bind_Rv2694c_prd"/>
    <property type="match status" value="1"/>
</dbReference>
<dbReference type="OrthoDB" id="3268233at2"/>
<dbReference type="InterPro" id="IPR012340">
    <property type="entry name" value="NA-bd_OB-fold"/>
</dbReference>
<dbReference type="CDD" id="cd04488">
    <property type="entry name" value="RecG_wedge_OBF"/>
    <property type="match status" value="1"/>
</dbReference>
<proteinExistence type="predicted"/>
<keyword evidence="2" id="KW-1185">Reference proteome</keyword>
<name>A0A1H7KV78_STRJI</name>
<dbReference type="RefSeq" id="WP_042441758.1">
    <property type="nucleotide sequence ID" value="NZ_BBPN01000001.1"/>
</dbReference>
<dbReference type="Gene3D" id="2.40.50.140">
    <property type="entry name" value="Nucleic acid-binding proteins"/>
    <property type="match status" value="1"/>
</dbReference>
<evidence type="ECO:0000313" key="1">
    <source>
        <dbReference type="EMBL" id="SEK90396.1"/>
    </source>
</evidence>
<organism evidence="1 2">
    <name type="scientific">Streptacidiphilus jiangxiensis</name>
    <dbReference type="NCBI Taxonomy" id="235985"/>
    <lineage>
        <taxon>Bacteria</taxon>
        <taxon>Bacillati</taxon>
        <taxon>Actinomycetota</taxon>
        <taxon>Actinomycetes</taxon>
        <taxon>Kitasatosporales</taxon>
        <taxon>Streptomycetaceae</taxon>
        <taxon>Streptacidiphilus</taxon>
    </lineage>
</organism>
<evidence type="ECO:0008006" key="3">
    <source>
        <dbReference type="Google" id="ProtNLM"/>
    </source>
</evidence>
<reference evidence="2" key="1">
    <citation type="submission" date="2016-10" db="EMBL/GenBank/DDBJ databases">
        <authorList>
            <person name="Varghese N."/>
        </authorList>
    </citation>
    <scope>NUCLEOTIDE SEQUENCE [LARGE SCALE GENOMIC DNA]</scope>
    <source>
        <strain evidence="2">DSM 45096 / BCRC 16803 / CGMCC 4.1857 / CIP 109030 / JCM 12277 / KCTC 19219 / NBRC 100920 / 33214</strain>
    </source>
</reference>
<protein>
    <recommendedName>
        <fullName evidence="3">ATP-dependent DNA helicase RecG</fullName>
    </recommendedName>
</protein>
<sequence>MSSEIAGARPQGRLRRMFSKLSSSNEELNAELLRQDVEETGAIPIAACGDRQEVTVSGTLRAVTLRPRAGVPALEAELFDGSDALDVVWLGRRSIVGIEPGRKLIAHGRISHARGRRVLFNPRYELRPQGQE</sequence>
<dbReference type="InterPro" id="IPR016499">
    <property type="entry name" value="NucleicA-bd_Rv2694c_prd"/>
</dbReference>
<dbReference type="eggNOG" id="COG1200">
    <property type="taxonomic scope" value="Bacteria"/>
</dbReference>
<dbReference type="STRING" id="235985.SAMN05414137_104207"/>
<accession>A0A1H7KV78</accession>
<evidence type="ECO:0000313" key="2">
    <source>
        <dbReference type="Proteomes" id="UP000183015"/>
    </source>
</evidence>
<gene>
    <name evidence="1" type="ORF">SAMN05414137_104207</name>
</gene>
<dbReference type="EMBL" id="FOAZ01000004">
    <property type="protein sequence ID" value="SEK90396.1"/>
    <property type="molecule type" value="Genomic_DNA"/>
</dbReference>